<dbReference type="SUPFAM" id="SSF52777">
    <property type="entry name" value="CoA-dependent acyltransferases"/>
    <property type="match status" value="2"/>
</dbReference>
<dbReference type="InterPro" id="IPR020845">
    <property type="entry name" value="AMP-binding_CS"/>
</dbReference>
<dbReference type="Gene3D" id="3.30.559.30">
    <property type="entry name" value="Nonribosomal peptide synthetase, condensation domain"/>
    <property type="match status" value="1"/>
</dbReference>
<dbReference type="RefSeq" id="WP_264729935.1">
    <property type="nucleotide sequence ID" value="NZ_JAPDNR010000001.1"/>
</dbReference>
<dbReference type="InterPro" id="IPR006162">
    <property type="entry name" value="Ppantetheine_attach_site"/>
</dbReference>
<reference evidence="5 6" key="1">
    <citation type="submission" date="2022-10" db="EMBL/GenBank/DDBJ databases">
        <title>Chitinophaga nivalis PC15 sp. nov., isolated from Pyeongchang county, South Korea.</title>
        <authorList>
            <person name="Trinh H.N."/>
        </authorList>
    </citation>
    <scope>NUCLEOTIDE SEQUENCE [LARGE SCALE GENOMIC DNA]</scope>
    <source>
        <strain evidence="5 6">PC14</strain>
    </source>
</reference>
<dbReference type="CDD" id="cd19531">
    <property type="entry name" value="LCL_NRPS-like"/>
    <property type="match status" value="1"/>
</dbReference>
<dbReference type="InterPro" id="IPR042099">
    <property type="entry name" value="ANL_N_sf"/>
</dbReference>
<comment type="cofactor">
    <cofactor evidence="1">
        <name>pantetheine 4'-phosphate</name>
        <dbReference type="ChEBI" id="CHEBI:47942"/>
    </cofactor>
</comment>
<dbReference type="SUPFAM" id="SSF47336">
    <property type="entry name" value="ACP-like"/>
    <property type="match status" value="1"/>
</dbReference>
<dbReference type="PROSITE" id="PS00455">
    <property type="entry name" value="AMP_BINDING"/>
    <property type="match status" value="1"/>
</dbReference>
<dbReference type="PANTHER" id="PTHR45527">
    <property type="entry name" value="NONRIBOSOMAL PEPTIDE SYNTHETASE"/>
    <property type="match status" value="1"/>
</dbReference>
<proteinExistence type="predicted"/>
<keyword evidence="3" id="KW-0597">Phosphoprotein</keyword>
<dbReference type="Gene3D" id="3.30.300.30">
    <property type="match status" value="1"/>
</dbReference>
<dbReference type="InterPro" id="IPR001242">
    <property type="entry name" value="Condensation_dom"/>
</dbReference>
<dbReference type="InterPro" id="IPR044894">
    <property type="entry name" value="TubC_N_sf"/>
</dbReference>
<dbReference type="PANTHER" id="PTHR45527:SF14">
    <property type="entry name" value="PLIPASTATIN SYNTHASE SUBUNIT B"/>
    <property type="match status" value="1"/>
</dbReference>
<dbReference type="Gene3D" id="3.30.559.10">
    <property type="entry name" value="Chloramphenicol acetyltransferase-like domain"/>
    <property type="match status" value="1"/>
</dbReference>
<dbReference type="CDD" id="cd17643">
    <property type="entry name" value="A_NRPS_Cytc1-like"/>
    <property type="match status" value="1"/>
</dbReference>
<keyword evidence="2" id="KW-0596">Phosphopantetheine</keyword>
<feature type="domain" description="Carrier" evidence="4">
    <location>
        <begin position="1031"/>
        <end position="1106"/>
    </location>
</feature>
<dbReference type="InterPro" id="IPR036736">
    <property type="entry name" value="ACP-like_sf"/>
</dbReference>
<dbReference type="Pfam" id="PF00550">
    <property type="entry name" value="PP-binding"/>
    <property type="match status" value="1"/>
</dbReference>
<evidence type="ECO:0000256" key="2">
    <source>
        <dbReference type="ARBA" id="ARBA00022450"/>
    </source>
</evidence>
<dbReference type="InterPro" id="IPR025110">
    <property type="entry name" value="AMP-bd_C"/>
</dbReference>
<dbReference type="InterPro" id="IPR041464">
    <property type="entry name" value="TubC_N"/>
</dbReference>
<keyword evidence="6" id="KW-1185">Reference proteome</keyword>
<dbReference type="InterPro" id="IPR045851">
    <property type="entry name" value="AMP-bd_C_sf"/>
</dbReference>
<evidence type="ECO:0000256" key="1">
    <source>
        <dbReference type="ARBA" id="ARBA00001957"/>
    </source>
</evidence>
<evidence type="ECO:0000313" key="5">
    <source>
        <dbReference type="EMBL" id="MCW3484357.1"/>
    </source>
</evidence>
<evidence type="ECO:0000259" key="4">
    <source>
        <dbReference type="PROSITE" id="PS50075"/>
    </source>
</evidence>
<evidence type="ECO:0000313" key="6">
    <source>
        <dbReference type="Proteomes" id="UP001207742"/>
    </source>
</evidence>
<dbReference type="InterPro" id="IPR000873">
    <property type="entry name" value="AMP-dep_synth/lig_dom"/>
</dbReference>
<dbReference type="NCBIfam" id="TIGR01733">
    <property type="entry name" value="AA-adenyl-dom"/>
    <property type="match status" value="1"/>
</dbReference>
<dbReference type="Gene3D" id="1.10.10.1830">
    <property type="entry name" value="Non-ribosomal peptide synthase, adenylation domain"/>
    <property type="match status" value="1"/>
</dbReference>
<dbReference type="InterPro" id="IPR009081">
    <property type="entry name" value="PP-bd_ACP"/>
</dbReference>
<dbReference type="Pfam" id="PF00501">
    <property type="entry name" value="AMP-binding"/>
    <property type="match status" value="1"/>
</dbReference>
<dbReference type="Proteomes" id="UP001207742">
    <property type="component" value="Unassembled WGS sequence"/>
</dbReference>
<accession>A0ABT3IK66</accession>
<dbReference type="PROSITE" id="PS50075">
    <property type="entry name" value="CARRIER"/>
    <property type="match status" value="1"/>
</dbReference>
<name>A0ABT3IK66_9BACT</name>
<evidence type="ECO:0000256" key="3">
    <source>
        <dbReference type="ARBA" id="ARBA00022553"/>
    </source>
</evidence>
<dbReference type="Pfam" id="PF18563">
    <property type="entry name" value="TubC_N"/>
    <property type="match status" value="1"/>
</dbReference>
<dbReference type="Pfam" id="PF00668">
    <property type="entry name" value="Condensation"/>
    <property type="match status" value="1"/>
</dbReference>
<dbReference type="Pfam" id="PF13193">
    <property type="entry name" value="AMP-binding_C"/>
    <property type="match status" value="1"/>
</dbReference>
<dbReference type="PROSITE" id="PS00012">
    <property type="entry name" value="PHOSPHOPANTETHEINE"/>
    <property type="match status" value="1"/>
</dbReference>
<organism evidence="5 6">
    <name type="scientific">Chitinophaga nivalis</name>
    <dbReference type="NCBI Taxonomy" id="2991709"/>
    <lineage>
        <taxon>Bacteria</taxon>
        <taxon>Pseudomonadati</taxon>
        <taxon>Bacteroidota</taxon>
        <taxon>Chitinophagia</taxon>
        <taxon>Chitinophagales</taxon>
        <taxon>Chitinophagaceae</taxon>
        <taxon>Chitinophaga</taxon>
    </lineage>
</organism>
<dbReference type="SUPFAM" id="SSF56801">
    <property type="entry name" value="Acetyl-CoA synthetase-like"/>
    <property type="match status" value="1"/>
</dbReference>
<dbReference type="EMBL" id="JAPDNS010000001">
    <property type="protein sequence ID" value="MCW3484357.1"/>
    <property type="molecule type" value="Genomic_DNA"/>
</dbReference>
<protein>
    <submittedName>
        <fullName evidence="5">Amino acid adenylation domain-containing protein</fullName>
    </submittedName>
</protein>
<dbReference type="Gene3D" id="3.40.50.12780">
    <property type="entry name" value="N-terminal domain of ligase-like"/>
    <property type="match status" value="1"/>
</dbReference>
<sequence>MRALLSVLRENNINLKLEAGELSVRFPKGKVDPALLAAVKSNKAALISYLTSLNQQSHFHIPQIKEQAGYVLSSSQRRLWVLSRFGEGNAAYNIPGAYVFEGALEPANLEYAFRELLERHEILRTVFREDEAGELHQVIRSVQDSGFTITCHDLRKEDETAQRLRDLINASFIAPFDLAAGPLLRADLYQVADHQWVFSYVMHHIISDGWSMQVLIQELLQSYNARMTGKAAALKPLRIQYKDYAAWQQGQLSGENLQAHSHYWQQQFEGPLPVLELPADKPRPAIKTYNGGSVQKVLDPEVGKALQAFCQEQGTTLFMGLLAAVKVLLYRYTQQEDIVVGSPIAGREHPDLEDQIGFYVNTLPLRSRFSGDTCYRELLAQVKQVTLGAYEHQVYPFDELVGALQIPHDISRHPLFDIVVVLQNGTGGGGASQQTLGALKVSHYGGEVTTMSKFDLVFDFIEIAGEIHLNLIYNSDIYTKNTVAQFTRHLEQILGAVMARPDQPISRVSYLTPEEQQQLLQALQATSVTYPMDKTLVALLQEQKMNTPHHTAVVFEDRTLTYSELHARAARLAHYLRQHYKIQPNDLVGIQLERSEWMMIAILGVLKAGGAYVPIDPAYPQERIDYIITDSQCKAVIDKQKLWHFALEEEQYTTEEPASVNKPDDVAYVIYTSGTTGHPKGTLITHRNVVRLFKTGKPLFDFGAHDVWSLFHSYCFDFSVWEMYGALLHGGKLIVVPLLTAKDPQAFLELLYQEKVTVLNQTPAAFYNLIKQEQAKAAAGLQLRYVIFGGEALSPARLAAWKIRYPHTRLINMYGITETTVHVTYKEITDKEIAENSSSIGKPIPTLSCYVLDRYQQLVPPGVPGELYVGGAGVAKGYLNQPELTSQRFITSPFKNREQWYRSGDLVKLLDSGELEYLGRIDAQVKVRGYRIELGEIEHAIQAHPAITATVVVVKNNAAGENELVAYVVSATTFSTTALRTHLSSRLPDYMIPGYYIQLDALPLTSNGKIDRKLLPEPEGIGMETGVAYVAPRNETEEKLVLIWQEILGREQIGVMDNFFEIGGHSLKATRLASQIRKEFEVDLNLLKLLSNPTIESIALEIEKTYWANKGLFGVDNVERVSI</sequence>
<gene>
    <name evidence="5" type="ORF">OL497_10660</name>
</gene>
<dbReference type="InterPro" id="IPR023213">
    <property type="entry name" value="CAT-like_dom_sf"/>
</dbReference>
<dbReference type="Gene3D" id="1.10.1200.10">
    <property type="entry name" value="ACP-like"/>
    <property type="match status" value="1"/>
</dbReference>
<comment type="caution">
    <text evidence="5">The sequence shown here is derived from an EMBL/GenBank/DDBJ whole genome shotgun (WGS) entry which is preliminary data.</text>
</comment>
<dbReference type="InterPro" id="IPR010071">
    <property type="entry name" value="AA_adenyl_dom"/>
</dbReference>